<dbReference type="InterPro" id="IPR018540">
    <property type="entry name" value="Spo0E-like"/>
</dbReference>
<dbReference type="SUPFAM" id="SSF140500">
    <property type="entry name" value="BAS1536-like"/>
    <property type="match status" value="1"/>
</dbReference>
<evidence type="ECO:0000313" key="3">
    <source>
        <dbReference type="Proteomes" id="UP000373269"/>
    </source>
</evidence>
<evidence type="ECO:0000313" key="4">
    <source>
        <dbReference type="Proteomes" id="UP001178322"/>
    </source>
</evidence>
<dbReference type="Proteomes" id="UP001178322">
    <property type="component" value="Chromosome"/>
</dbReference>
<name>A0AAX3X3J6_9BACI</name>
<dbReference type="GO" id="GO:0043937">
    <property type="term" value="P:regulation of sporulation"/>
    <property type="evidence" value="ECO:0007669"/>
    <property type="project" value="InterPro"/>
</dbReference>
<dbReference type="RefSeq" id="WP_054771497.1">
    <property type="nucleotide sequence ID" value="NZ_CP045835.1"/>
</dbReference>
<dbReference type="EMBL" id="CP045835">
    <property type="protein sequence ID" value="QGG51498.1"/>
    <property type="molecule type" value="Genomic_DNA"/>
</dbReference>
<reference evidence="1 3" key="1">
    <citation type="submission" date="2019-11" db="EMBL/GenBank/DDBJ databases">
        <title>Whole Genome Sequencing and Comparative Genomic Analyses of Lysinibacillus pakistanensis LZH-9, a Halotolerant Strain with Excellent COD Removal Capability.</title>
        <authorList>
            <person name="Zhou H."/>
        </authorList>
    </citation>
    <scope>NUCLEOTIDE SEQUENCE [LARGE SCALE GENOMIC DNA]</scope>
    <source>
        <strain evidence="1 3">LZH-9</strain>
    </source>
</reference>
<keyword evidence="3" id="KW-1185">Reference proteome</keyword>
<protein>
    <submittedName>
        <fullName evidence="2">Aspartyl-phosphate phosphatase Spo0E family protein</fullName>
    </submittedName>
    <submittedName>
        <fullName evidence="1">Spo0E family sporulation regulatory protein-aspartic acid phosphatase</fullName>
    </submittedName>
</protein>
<sequence length="56" mass="6710">MVQLSLKQFLRVKIEMKRRRMYRKAKDLGFTHPIVVDCSQELDILLNRYSKQAQVS</sequence>
<dbReference type="InterPro" id="IPR037208">
    <property type="entry name" value="Spo0E-like_sf"/>
</dbReference>
<dbReference type="GO" id="GO:0046983">
    <property type="term" value="F:protein dimerization activity"/>
    <property type="evidence" value="ECO:0007669"/>
    <property type="project" value="InterPro"/>
</dbReference>
<dbReference type="EMBL" id="CP126101">
    <property type="protein sequence ID" value="WHY53952.1"/>
    <property type="molecule type" value="Genomic_DNA"/>
</dbReference>
<dbReference type="Proteomes" id="UP000373269">
    <property type="component" value="Chromosome"/>
</dbReference>
<evidence type="ECO:0000313" key="2">
    <source>
        <dbReference type="EMBL" id="WHY53952.1"/>
    </source>
</evidence>
<dbReference type="Pfam" id="PF09388">
    <property type="entry name" value="SpoOE-like"/>
    <property type="match status" value="1"/>
</dbReference>
<dbReference type="Gene3D" id="4.10.280.10">
    <property type="entry name" value="Helix-loop-helix DNA-binding domain"/>
    <property type="match status" value="1"/>
</dbReference>
<proteinExistence type="predicted"/>
<organism evidence="2 4">
    <name type="scientific">Lysinibacillus pakistanensis</name>
    <dbReference type="NCBI Taxonomy" id="759811"/>
    <lineage>
        <taxon>Bacteria</taxon>
        <taxon>Bacillati</taxon>
        <taxon>Bacillota</taxon>
        <taxon>Bacilli</taxon>
        <taxon>Bacillales</taxon>
        <taxon>Bacillaceae</taxon>
        <taxon>Lysinibacillus</taxon>
    </lineage>
</organism>
<reference evidence="2" key="2">
    <citation type="submission" date="2023-05" db="EMBL/GenBank/DDBJ databases">
        <title>Comparative genomics of Bacillaceae isolates and their secondary metabolite potential.</title>
        <authorList>
            <person name="Song L."/>
            <person name="Nielsen L.J."/>
            <person name="Mohite O."/>
            <person name="Xu X."/>
            <person name="Weber T."/>
            <person name="Kovacs A.T."/>
        </authorList>
    </citation>
    <scope>NUCLEOTIDE SEQUENCE</scope>
    <source>
        <strain evidence="2">LY1</strain>
    </source>
</reference>
<dbReference type="InterPro" id="IPR036638">
    <property type="entry name" value="HLH_DNA-bd_sf"/>
</dbReference>
<evidence type="ECO:0000313" key="1">
    <source>
        <dbReference type="EMBL" id="QGG51498.1"/>
    </source>
</evidence>
<dbReference type="AlphaFoldDB" id="A0AAX3X3J6"/>
<gene>
    <name evidence="1" type="ORF">GDS87_11295</name>
    <name evidence="2" type="ORF">QNH24_12160</name>
</gene>
<accession>A0AAX3X3J6</accession>